<evidence type="ECO:0000256" key="1">
    <source>
        <dbReference type="PROSITE-ProRule" id="PRU00042"/>
    </source>
</evidence>
<keyword evidence="4" id="KW-1185">Reference proteome</keyword>
<dbReference type="GeneID" id="80512529"/>
<feature type="domain" description="C2H2-type" evidence="2">
    <location>
        <begin position="44"/>
        <end position="72"/>
    </location>
</feature>
<dbReference type="PROSITE" id="PS50157">
    <property type="entry name" value="ZINC_FINGER_C2H2_2"/>
    <property type="match status" value="1"/>
</dbReference>
<keyword evidence="1" id="KW-0862">Zinc</keyword>
<dbReference type="SMART" id="SM00355">
    <property type="entry name" value="ZnF_C2H2"/>
    <property type="match status" value="2"/>
</dbReference>
<dbReference type="Proteomes" id="UP000241365">
    <property type="component" value="Segment"/>
</dbReference>
<evidence type="ECO:0000259" key="2">
    <source>
        <dbReference type="PROSITE" id="PS50157"/>
    </source>
</evidence>
<dbReference type="RefSeq" id="YP_010775918.1">
    <property type="nucleotide sequence ID" value="NC_075034.1"/>
</dbReference>
<protein>
    <recommendedName>
        <fullName evidence="2">C2H2-type domain-containing protein</fullName>
    </recommendedName>
</protein>
<accession>A0A167R0I0</accession>
<evidence type="ECO:0000313" key="3">
    <source>
        <dbReference type="EMBL" id="ANB50167.1"/>
    </source>
</evidence>
<keyword evidence="1" id="KW-0479">Metal-binding</keyword>
<proteinExistence type="predicted"/>
<dbReference type="InterPro" id="IPR036236">
    <property type="entry name" value="Znf_C2H2_sf"/>
</dbReference>
<dbReference type="EMBL" id="KU877344">
    <property type="protein sequence ID" value="ANB50167.1"/>
    <property type="molecule type" value="Genomic_DNA"/>
</dbReference>
<dbReference type="SUPFAM" id="SSF57667">
    <property type="entry name" value="beta-beta-alpha zinc fingers"/>
    <property type="match status" value="1"/>
</dbReference>
<dbReference type="KEGG" id="vg:80512529"/>
<name>A0A167R0I0_9VIRU</name>
<dbReference type="PROSITE" id="PS00028">
    <property type="entry name" value="ZINC_FINGER_C2H2_1"/>
    <property type="match status" value="1"/>
</dbReference>
<dbReference type="Pfam" id="PF13912">
    <property type="entry name" value="zf-C2H2_6"/>
    <property type="match status" value="1"/>
</dbReference>
<dbReference type="InterPro" id="IPR013087">
    <property type="entry name" value="Znf_C2H2_type"/>
</dbReference>
<organism evidence="3 4">
    <name type="scientific">Powai lake megavirus</name>
    <dbReference type="NCBI Taxonomy" id="1842663"/>
    <lineage>
        <taxon>Viruses</taxon>
        <taxon>Varidnaviria</taxon>
        <taxon>Bamfordvirae</taxon>
        <taxon>Nucleocytoviricota</taxon>
        <taxon>Megaviricetes</taxon>
        <taxon>Imitervirales</taxon>
        <taxon>Mimiviridae</taxon>
        <taxon>Megamimivirinae</taxon>
        <taxon>Megavirus</taxon>
        <taxon>Megavirus powaiense</taxon>
    </lineage>
</organism>
<dbReference type="GO" id="GO:0008270">
    <property type="term" value="F:zinc ion binding"/>
    <property type="evidence" value="ECO:0007669"/>
    <property type="project" value="UniProtKB-KW"/>
</dbReference>
<evidence type="ECO:0000313" key="4">
    <source>
        <dbReference type="Proteomes" id="UP000241365"/>
    </source>
</evidence>
<sequence>MSRYKCDKCNYQTNNKNHFTDHINRKIPCNINKSNKKIKHMKKLHCDICDKKFSREDSLMRHNKTFHMEIKGNNNMQINGSNNNITNIQTQKNIGVQNNIEKIEINNPVIIQPIIYNYIYNDIKDLTLFEQ</sequence>
<reference evidence="3 4" key="1">
    <citation type="journal article" date="2016" name="Genome Announc.">
        <title>Complete Genome Sequence of a New Megavirus Family Member Isolated from an Inland Water Lake for the First Time in India.</title>
        <authorList>
            <person name="Chatterjee A."/>
            <person name="Ali F."/>
            <person name="Bange D."/>
            <person name="Kondabagil K."/>
        </authorList>
    </citation>
    <scope>NUCLEOTIDE SEQUENCE [LARGE SCALE GENOMIC DNA]</scope>
    <source>
        <strain evidence="3">1</strain>
    </source>
</reference>
<dbReference type="Gene3D" id="3.30.160.60">
    <property type="entry name" value="Classic Zinc Finger"/>
    <property type="match status" value="1"/>
</dbReference>
<keyword evidence="1" id="KW-0863">Zinc-finger</keyword>